<protein>
    <recommendedName>
        <fullName evidence="3">PiggyBac transposable element-derived protein domain-containing protein</fullName>
    </recommendedName>
</protein>
<evidence type="ECO:0008006" key="3">
    <source>
        <dbReference type="Google" id="ProtNLM"/>
    </source>
</evidence>
<proteinExistence type="predicted"/>
<sequence>MHAFCTLPDSWKSTDVKTLKYFRIDIISLLMLMGEEATVLKRSSTSSPSVAIKRNMLSVPEETRFQNVQHMPIKYPPQRCALCSTKKNVHKTRRMCKTSNV</sequence>
<dbReference type="EMBL" id="BGPR01000484">
    <property type="protein sequence ID" value="GBM22661.1"/>
    <property type="molecule type" value="Genomic_DNA"/>
</dbReference>
<accession>A0A4Y2E133</accession>
<organism evidence="1 2">
    <name type="scientific">Araneus ventricosus</name>
    <name type="common">Orbweaver spider</name>
    <name type="synonym">Epeira ventricosa</name>
    <dbReference type="NCBI Taxonomy" id="182803"/>
    <lineage>
        <taxon>Eukaryota</taxon>
        <taxon>Metazoa</taxon>
        <taxon>Ecdysozoa</taxon>
        <taxon>Arthropoda</taxon>
        <taxon>Chelicerata</taxon>
        <taxon>Arachnida</taxon>
        <taxon>Araneae</taxon>
        <taxon>Araneomorphae</taxon>
        <taxon>Entelegynae</taxon>
        <taxon>Araneoidea</taxon>
        <taxon>Araneidae</taxon>
        <taxon>Araneus</taxon>
    </lineage>
</organism>
<comment type="caution">
    <text evidence="1">The sequence shown here is derived from an EMBL/GenBank/DDBJ whole genome shotgun (WGS) entry which is preliminary data.</text>
</comment>
<dbReference type="Proteomes" id="UP000499080">
    <property type="component" value="Unassembled WGS sequence"/>
</dbReference>
<dbReference type="OrthoDB" id="6432114at2759"/>
<evidence type="ECO:0000313" key="1">
    <source>
        <dbReference type="EMBL" id="GBM22661.1"/>
    </source>
</evidence>
<evidence type="ECO:0000313" key="2">
    <source>
        <dbReference type="Proteomes" id="UP000499080"/>
    </source>
</evidence>
<reference evidence="1 2" key="1">
    <citation type="journal article" date="2019" name="Sci. Rep.">
        <title>Orb-weaving spider Araneus ventricosus genome elucidates the spidroin gene catalogue.</title>
        <authorList>
            <person name="Kono N."/>
            <person name="Nakamura H."/>
            <person name="Ohtoshi R."/>
            <person name="Moran D.A.P."/>
            <person name="Shinohara A."/>
            <person name="Yoshida Y."/>
            <person name="Fujiwara M."/>
            <person name="Mori M."/>
            <person name="Tomita M."/>
            <person name="Arakawa K."/>
        </authorList>
    </citation>
    <scope>NUCLEOTIDE SEQUENCE [LARGE SCALE GENOMIC DNA]</scope>
</reference>
<gene>
    <name evidence="1" type="ORF">AVEN_144444_1</name>
</gene>
<dbReference type="AlphaFoldDB" id="A0A4Y2E133"/>
<name>A0A4Y2E133_ARAVE</name>
<keyword evidence="2" id="KW-1185">Reference proteome</keyword>